<dbReference type="EnsemblPlants" id="OGLUM01G45920.1">
    <property type="protein sequence ID" value="OGLUM01G45920.1"/>
    <property type="gene ID" value="OGLUM01G45920"/>
</dbReference>
<name>A0A0D9YJ57_9ORYZ</name>
<feature type="region of interest" description="Disordered" evidence="1">
    <location>
        <begin position="54"/>
        <end position="122"/>
    </location>
</feature>
<dbReference type="Proteomes" id="UP000026961">
    <property type="component" value="Chromosome 1"/>
</dbReference>
<feature type="compositionally biased region" description="Basic residues" evidence="1">
    <location>
        <begin position="61"/>
        <end position="70"/>
    </location>
</feature>
<reference evidence="2" key="2">
    <citation type="submission" date="2015-04" db="UniProtKB">
        <authorList>
            <consortium name="EnsemblPlants"/>
        </authorList>
    </citation>
    <scope>IDENTIFICATION</scope>
</reference>
<accession>A0A0D9YJ57</accession>
<evidence type="ECO:0000313" key="3">
    <source>
        <dbReference type="Proteomes" id="UP000026961"/>
    </source>
</evidence>
<reference evidence="2" key="1">
    <citation type="submission" date="2013-08" db="EMBL/GenBank/DDBJ databases">
        <title>Oryza genome evolution.</title>
        <authorList>
            <person name="Wing R.A."/>
            <person name="Panaud O."/>
            <person name="Oliveira A.C."/>
        </authorList>
    </citation>
    <scope>NUCLEOTIDE SEQUENCE</scope>
</reference>
<reference evidence="2" key="3">
    <citation type="submission" date="2018-05" db="EMBL/GenBank/DDBJ databases">
        <title>OgluRS3 (Oryza glumaepatula Reference Sequence Version 3).</title>
        <authorList>
            <person name="Zhang J."/>
            <person name="Kudrna D."/>
            <person name="Lee S."/>
            <person name="Talag J."/>
            <person name="Welchert J."/>
            <person name="Wing R.A."/>
        </authorList>
    </citation>
    <scope>NUCLEOTIDE SEQUENCE [LARGE SCALE GENOMIC DNA]</scope>
</reference>
<evidence type="ECO:0000256" key="1">
    <source>
        <dbReference type="SAM" id="MobiDB-lite"/>
    </source>
</evidence>
<proteinExistence type="predicted"/>
<protein>
    <submittedName>
        <fullName evidence="2">Uncharacterized protein</fullName>
    </submittedName>
</protein>
<keyword evidence="3" id="KW-1185">Reference proteome</keyword>
<organism evidence="2">
    <name type="scientific">Oryza glumipatula</name>
    <dbReference type="NCBI Taxonomy" id="40148"/>
    <lineage>
        <taxon>Eukaryota</taxon>
        <taxon>Viridiplantae</taxon>
        <taxon>Streptophyta</taxon>
        <taxon>Embryophyta</taxon>
        <taxon>Tracheophyta</taxon>
        <taxon>Spermatophyta</taxon>
        <taxon>Magnoliopsida</taxon>
        <taxon>Liliopsida</taxon>
        <taxon>Poales</taxon>
        <taxon>Poaceae</taxon>
        <taxon>BOP clade</taxon>
        <taxon>Oryzoideae</taxon>
        <taxon>Oryzeae</taxon>
        <taxon>Oryzinae</taxon>
        <taxon>Oryza</taxon>
    </lineage>
</organism>
<evidence type="ECO:0000313" key="2">
    <source>
        <dbReference type="EnsemblPlants" id="OGLUM01G45920.1"/>
    </source>
</evidence>
<dbReference type="HOGENOM" id="CLU_2030338_0_0_1"/>
<dbReference type="AlphaFoldDB" id="A0A0D9YJ57"/>
<dbReference type="Gramene" id="OGLUM01G45920.1">
    <property type="protein sequence ID" value="OGLUM01G45920.1"/>
    <property type="gene ID" value="OGLUM01G45920"/>
</dbReference>
<sequence>MGNTLMGFVAVCFNPIGLRCTMGHSGSIGREHRRRGCGRRRWFGSFARLGSATAPEARVLRGGRRTRRRRQSTELPEQESSDGARSCGSSCFPSNLATPPGQIRGRPEAANGDPPAGYRQTR</sequence>
<feature type="compositionally biased region" description="Polar residues" evidence="1">
    <location>
        <begin position="81"/>
        <end position="97"/>
    </location>
</feature>